<dbReference type="InterPro" id="IPR052967">
    <property type="entry name" value="Stress_Response_Assoc"/>
</dbReference>
<feature type="compositionally biased region" description="Polar residues" evidence="1">
    <location>
        <begin position="9"/>
        <end position="23"/>
    </location>
</feature>
<gene>
    <name evidence="3" type="ORF">EQG79_02025</name>
</gene>
<accession>A0A4Q2UT74</accession>
<dbReference type="PANTHER" id="PTHR38463">
    <property type="entry name" value="STRESS RESPONSE PROTEIN YSNF"/>
    <property type="match status" value="1"/>
</dbReference>
<feature type="domain" description="DUF2382" evidence="2">
    <location>
        <begin position="30"/>
        <end position="139"/>
    </location>
</feature>
<dbReference type="InterPro" id="IPR019060">
    <property type="entry name" value="DUF2382"/>
</dbReference>
<evidence type="ECO:0000256" key="1">
    <source>
        <dbReference type="SAM" id="MobiDB-lite"/>
    </source>
</evidence>
<proteinExistence type="predicted"/>
<evidence type="ECO:0000313" key="3">
    <source>
        <dbReference type="EMBL" id="RYC70950.1"/>
    </source>
</evidence>
<dbReference type="Pfam" id="PF09557">
    <property type="entry name" value="DUF2382"/>
    <property type="match status" value="1"/>
</dbReference>
<evidence type="ECO:0000259" key="2">
    <source>
        <dbReference type="Pfam" id="PF09557"/>
    </source>
</evidence>
<protein>
    <submittedName>
        <fullName evidence="3">DUF2382 domain-containing protein</fullName>
    </submittedName>
</protein>
<name>A0A4Q2UT74_9BACT</name>
<dbReference type="EMBL" id="SBLB01000001">
    <property type="protein sequence ID" value="RYC70950.1"/>
    <property type="molecule type" value="Genomic_DNA"/>
</dbReference>
<organism evidence="3 4">
    <name type="scientific">Spirosoma sordidisoli</name>
    <dbReference type="NCBI Taxonomy" id="2502893"/>
    <lineage>
        <taxon>Bacteria</taxon>
        <taxon>Pseudomonadati</taxon>
        <taxon>Bacteroidota</taxon>
        <taxon>Cytophagia</taxon>
        <taxon>Cytophagales</taxon>
        <taxon>Cytophagaceae</taxon>
        <taxon>Spirosoma</taxon>
    </lineage>
</organism>
<dbReference type="AlphaFoldDB" id="A0A4Q2UT74"/>
<sequence length="158" mass="17773">MNEEREPGGNTNEQQQPSSGTWVTTDSVVIPVIEEQLRVETRQVETGRVRLIKTVQEVEETVAVSLTNETVEIERVPVNQTVGAPPPVRYEGETTVYPVLKEVLVIEKRLMLVEEVRVTRRRTVSNSTERASVRQETVVIERSGQNSERPAPDRGPSL</sequence>
<evidence type="ECO:0000313" key="4">
    <source>
        <dbReference type="Proteomes" id="UP000290407"/>
    </source>
</evidence>
<feature type="region of interest" description="Disordered" evidence="1">
    <location>
        <begin position="1"/>
        <end position="23"/>
    </location>
</feature>
<dbReference type="RefSeq" id="WP_077920063.1">
    <property type="nucleotide sequence ID" value="NZ_SBLB01000001.1"/>
</dbReference>
<feature type="region of interest" description="Disordered" evidence="1">
    <location>
        <begin position="126"/>
        <end position="158"/>
    </location>
</feature>
<reference evidence="3 4" key="1">
    <citation type="submission" date="2019-01" db="EMBL/GenBank/DDBJ databases">
        <title>Spirosoma flava sp. nov., a propanil-degrading bacterium isolated from herbicide-contaminated soil.</title>
        <authorList>
            <person name="Zhang L."/>
            <person name="Jiang J.-D."/>
        </authorList>
    </citation>
    <scope>NUCLEOTIDE SEQUENCE [LARGE SCALE GENOMIC DNA]</scope>
    <source>
        <strain evidence="3 4">TY50</strain>
    </source>
</reference>
<keyword evidence="4" id="KW-1185">Reference proteome</keyword>
<dbReference type="PANTHER" id="PTHR38463:SF1">
    <property type="entry name" value="STRESS RESPONSE PROTEIN YSNF"/>
    <property type="match status" value="1"/>
</dbReference>
<comment type="caution">
    <text evidence="3">The sequence shown here is derived from an EMBL/GenBank/DDBJ whole genome shotgun (WGS) entry which is preliminary data.</text>
</comment>
<dbReference type="Proteomes" id="UP000290407">
    <property type="component" value="Unassembled WGS sequence"/>
</dbReference>